<dbReference type="Proteomes" id="UP000287233">
    <property type="component" value="Chromosome"/>
</dbReference>
<dbReference type="PANTHER" id="PTHR34860">
    <property type="entry name" value="REPRESSOR-LIKE PROTEIN SSO7C3"/>
    <property type="match status" value="1"/>
</dbReference>
<dbReference type="InterPro" id="IPR052975">
    <property type="entry name" value="Repressor-like_regulatory"/>
</dbReference>
<dbReference type="AlphaFoldDB" id="A0A410FWD8"/>
<dbReference type="NCBIfam" id="TIGR01439">
    <property type="entry name" value="lp_hng_hel_AbrB"/>
    <property type="match status" value="1"/>
</dbReference>
<dbReference type="PANTHER" id="PTHR34860:SF6">
    <property type="entry name" value="REPRESSOR-LIKE PROTEIN SSO7C3"/>
    <property type="match status" value="1"/>
</dbReference>
<dbReference type="GO" id="GO:0003677">
    <property type="term" value="F:DNA binding"/>
    <property type="evidence" value="ECO:0007669"/>
    <property type="project" value="UniProtKB-UniRule"/>
</dbReference>
<evidence type="ECO:0000313" key="3">
    <source>
        <dbReference type="EMBL" id="QAA77425.1"/>
    </source>
</evidence>
<proteinExistence type="predicted"/>
<dbReference type="SMART" id="SM00966">
    <property type="entry name" value="SpoVT_AbrB"/>
    <property type="match status" value="1"/>
</dbReference>
<evidence type="ECO:0000313" key="4">
    <source>
        <dbReference type="Proteomes" id="UP000287233"/>
    </source>
</evidence>
<protein>
    <recommendedName>
        <fullName evidence="2">SpoVT-AbrB domain-containing protein</fullName>
    </recommendedName>
</protein>
<reference evidence="4" key="1">
    <citation type="submission" date="2018-12" db="EMBL/GenBank/DDBJ databases">
        <title>Complete genome sequence of an uncultured bacterium of the candidate phylum Bipolaricaulota.</title>
        <authorList>
            <person name="Kadnikov V.V."/>
            <person name="Mardanov A.V."/>
            <person name="Beletsky A.V."/>
            <person name="Frank Y.A."/>
            <person name="Karnachuk O.V."/>
            <person name="Ravin N.V."/>
        </authorList>
    </citation>
    <scope>NUCLEOTIDE SEQUENCE [LARGE SCALE GENOMIC DNA]</scope>
</reference>
<dbReference type="InterPro" id="IPR007159">
    <property type="entry name" value="SpoVT-AbrB_dom"/>
</dbReference>
<gene>
    <name evidence="3" type="ORF">BIP78_1661</name>
</gene>
<dbReference type="InterPro" id="IPR037914">
    <property type="entry name" value="SpoVT-AbrB_sf"/>
</dbReference>
<accession>A0A410FWD8</accession>
<evidence type="ECO:0000259" key="2">
    <source>
        <dbReference type="PROSITE" id="PS51740"/>
    </source>
</evidence>
<dbReference type="EMBL" id="CP034928">
    <property type="protein sequence ID" value="QAA77425.1"/>
    <property type="molecule type" value="Genomic_DNA"/>
</dbReference>
<name>A0A410FWD8_BIPS1</name>
<organism evidence="3 4">
    <name type="scientific">Bipolaricaulis sibiricus</name>
    <dbReference type="NCBI Taxonomy" id="2501609"/>
    <lineage>
        <taxon>Bacteria</taxon>
        <taxon>Candidatus Bipolaricaulota</taxon>
        <taxon>Candidatus Bipolaricaulia</taxon>
        <taxon>Candidatus Bipolaricaulales</taxon>
        <taxon>Candidatus Bipolaricaulaceae</taxon>
        <taxon>Candidatus Bipolaricaulis</taxon>
    </lineage>
</organism>
<dbReference type="KEGG" id="bih:BIP78_1661"/>
<evidence type="ECO:0000256" key="1">
    <source>
        <dbReference type="PROSITE-ProRule" id="PRU01076"/>
    </source>
</evidence>
<dbReference type="Gene3D" id="2.10.260.10">
    <property type="match status" value="1"/>
</dbReference>
<dbReference type="SUPFAM" id="SSF89447">
    <property type="entry name" value="AbrB/MazE/MraZ-like"/>
    <property type="match status" value="1"/>
</dbReference>
<sequence length="97" mass="11330">MPVVRVKRKFQVTIPAEVRKRLDLAEGDYLEVTEEDNQIVLKPKVVLDKPDERALAQLEAILERIRQPGEVSEEEVERDVLEAIRTVRRDARARRRS</sequence>
<dbReference type="Pfam" id="PF04014">
    <property type="entry name" value="MazE_antitoxin"/>
    <property type="match status" value="1"/>
</dbReference>
<dbReference type="PROSITE" id="PS51740">
    <property type="entry name" value="SPOVT_ABRB"/>
    <property type="match status" value="1"/>
</dbReference>
<feature type="domain" description="SpoVT-AbrB" evidence="2">
    <location>
        <begin position="1"/>
        <end position="46"/>
    </location>
</feature>
<keyword evidence="1" id="KW-0238">DNA-binding</keyword>